<sequence>MSINSRPIEVLLVEDNLGDVHLTRIALADREVNVNLSVVTDGVEAMNFLHCQGEYHQAVHPDLILLDWNLPRKDGKEVLIEIRSDERLQRIPVVVLTTSQAEEDILKAYNLHANCYITKPLDFNQFVRIVQSIEDFWFSIVQLPPQ</sequence>
<feature type="modified residue" description="4-aspartylphosphate" evidence="1">
    <location>
        <position position="67"/>
    </location>
</feature>
<dbReference type="Proteomes" id="UP000238937">
    <property type="component" value="Unassembled WGS sequence"/>
</dbReference>
<protein>
    <submittedName>
        <fullName evidence="3">Response regulator</fullName>
    </submittedName>
</protein>
<keyword evidence="1" id="KW-0597">Phosphoprotein</keyword>
<dbReference type="InterPro" id="IPR001789">
    <property type="entry name" value="Sig_transdc_resp-reg_receiver"/>
</dbReference>
<dbReference type="RefSeq" id="WP_106308346.1">
    <property type="nucleotide sequence ID" value="NZ_PVWO01000282.1"/>
</dbReference>
<accession>A0A2T1GAJ7</accession>
<reference evidence="3 4" key="1">
    <citation type="submission" date="2018-03" db="EMBL/GenBank/DDBJ databases">
        <title>The ancient ancestry and fast evolution of plastids.</title>
        <authorList>
            <person name="Moore K.R."/>
            <person name="Magnabosco C."/>
            <person name="Momper L."/>
            <person name="Gold D.A."/>
            <person name="Bosak T."/>
            <person name="Fournier G.P."/>
        </authorList>
    </citation>
    <scope>NUCLEOTIDE SEQUENCE [LARGE SCALE GENOMIC DNA]</scope>
    <source>
        <strain evidence="3 4">CCALA 037</strain>
    </source>
</reference>
<keyword evidence="4" id="KW-1185">Reference proteome</keyword>
<dbReference type="SUPFAM" id="SSF52172">
    <property type="entry name" value="CheY-like"/>
    <property type="match status" value="1"/>
</dbReference>
<evidence type="ECO:0000259" key="2">
    <source>
        <dbReference type="PROSITE" id="PS50110"/>
    </source>
</evidence>
<dbReference type="EMBL" id="PVWO01000282">
    <property type="protein sequence ID" value="PSB54176.1"/>
    <property type="molecule type" value="Genomic_DNA"/>
</dbReference>
<comment type="caution">
    <text evidence="3">The sequence shown here is derived from an EMBL/GenBank/DDBJ whole genome shotgun (WGS) entry which is preliminary data.</text>
</comment>
<dbReference type="InterPro" id="IPR052893">
    <property type="entry name" value="TCS_response_regulator"/>
</dbReference>
<dbReference type="Pfam" id="PF00072">
    <property type="entry name" value="Response_reg"/>
    <property type="match status" value="1"/>
</dbReference>
<dbReference type="PANTHER" id="PTHR44520">
    <property type="entry name" value="RESPONSE REGULATOR RCP1-RELATED"/>
    <property type="match status" value="1"/>
</dbReference>
<gene>
    <name evidence="3" type="ORF">C7B77_19005</name>
</gene>
<dbReference type="Gene3D" id="3.40.50.2300">
    <property type="match status" value="1"/>
</dbReference>
<dbReference type="SMART" id="SM00448">
    <property type="entry name" value="REC"/>
    <property type="match status" value="1"/>
</dbReference>
<dbReference type="CDD" id="cd17557">
    <property type="entry name" value="REC_Rcp-like"/>
    <property type="match status" value="1"/>
</dbReference>
<proteinExistence type="predicted"/>
<dbReference type="GO" id="GO:0000160">
    <property type="term" value="P:phosphorelay signal transduction system"/>
    <property type="evidence" value="ECO:0007669"/>
    <property type="project" value="InterPro"/>
</dbReference>
<feature type="domain" description="Response regulatory" evidence="2">
    <location>
        <begin position="9"/>
        <end position="134"/>
    </location>
</feature>
<name>A0A2T1GAJ7_9CYAN</name>
<dbReference type="PANTHER" id="PTHR44520:SF2">
    <property type="entry name" value="RESPONSE REGULATOR RCP1"/>
    <property type="match status" value="1"/>
</dbReference>
<dbReference type="PROSITE" id="PS50110">
    <property type="entry name" value="RESPONSE_REGULATORY"/>
    <property type="match status" value="1"/>
</dbReference>
<organism evidence="3 4">
    <name type="scientific">Chamaesiphon polymorphus CCALA 037</name>
    <dbReference type="NCBI Taxonomy" id="2107692"/>
    <lineage>
        <taxon>Bacteria</taxon>
        <taxon>Bacillati</taxon>
        <taxon>Cyanobacteriota</taxon>
        <taxon>Cyanophyceae</taxon>
        <taxon>Gomontiellales</taxon>
        <taxon>Chamaesiphonaceae</taxon>
        <taxon>Chamaesiphon</taxon>
    </lineage>
</organism>
<dbReference type="InterPro" id="IPR011006">
    <property type="entry name" value="CheY-like_superfamily"/>
</dbReference>
<evidence type="ECO:0000256" key="1">
    <source>
        <dbReference type="PROSITE-ProRule" id="PRU00169"/>
    </source>
</evidence>
<evidence type="ECO:0000313" key="4">
    <source>
        <dbReference type="Proteomes" id="UP000238937"/>
    </source>
</evidence>
<evidence type="ECO:0000313" key="3">
    <source>
        <dbReference type="EMBL" id="PSB54176.1"/>
    </source>
</evidence>
<dbReference type="AlphaFoldDB" id="A0A2T1GAJ7"/>
<dbReference type="OrthoDB" id="9793918at2"/>